<protein>
    <recommendedName>
        <fullName evidence="3">Restriction alleviation protein, Lar family</fullName>
    </recommendedName>
</protein>
<evidence type="ECO:0000313" key="2">
    <source>
        <dbReference type="Proteomes" id="UP000596427"/>
    </source>
</evidence>
<dbReference type="RefSeq" id="WP_203193031.1">
    <property type="nucleotide sequence ID" value="NZ_CP063362.1"/>
</dbReference>
<organism evidence="1 2">
    <name type="scientific">Xanthobacter dioxanivorans</name>
    <dbReference type="NCBI Taxonomy" id="2528964"/>
    <lineage>
        <taxon>Bacteria</taxon>
        <taxon>Pseudomonadati</taxon>
        <taxon>Pseudomonadota</taxon>
        <taxon>Alphaproteobacteria</taxon>
        <taxon>Hyphomicrobiales</taxon>
        <taxon>Xanthobacteraceae</taxon>
        <taxon>Xanthobacter</taxon>
    </lineage>
</organism>
<dbReference type="EMBL" id="CP063362">
    <property type="protein sequence ID" value="QRG06151.1"/>
    <property type="molecule type" value="Genomic_DNA"/>
</dbReference>
<dbReference type="Pfam" id="PF14354">
    <property type="entry name" value="Lar_restr_allev"/>
    <property type="match status" value="1"/>
</dbReference>
<evidence type="ECO:0008006" key="3">
    <source>
        <dbReference type="Google" id="ProtNLM"/>
    </source>
</evidence>
<dbReference type="Proteomes" id="UP000596427">
    <property type="component" value="Chromosome"/>
</dbReference>
<accession>A0A974PMW5</accession>
<dbReference type="KEGG" id="xdi:EZH22_24710"/>
<reference evidence="1 2" key="1">
    <citation type="submission" date="2020-10" db="EMBL/GenBank/DDBJ databases">
        <title>Degradation of 1,4-Dioxane by Xanthobacter sp. YN2, via a Novel Group-2 Soluble Di-Iron Monooxygenase.</title>
        <authorList>
            <person name="Ma F."/>
            <person name="Wang Y."/>
            <person name="Yang J."/>
            <person name="Guo H."/>
            <person name="Su D."/>
            <person name="Yu L."/>
        </authorList>
    </citation>
    <scope>NUCLEOTIDE SEQUENCE [LARGE SCALE GENOMIC DNA]</scope>
    <source>
        <strain evidence="1 2">YN2</strain>
    </source>
</reference>
<evidence type="ECO:0000313" key="1">
    <source>
        <dbReference type="EMBL" id="QRG06151.1"/>
    </source>
</evidence>
<keyword evidence="2" id="KW-1185">Reference proteome</keyword>
<sequence>MQKGDLLPCPFCECTVIRCFEVFGSGRYRVDCNLCNGGFEANNRERAVALWNRRSDRAGRIAGLKEAAGLADEHAADGANLDERSALLVLAQAIRARIAALETEEGKS</sequence>
<dbReference type="AlphaFoldDB" id="A0A974PMW5"/>
<gene>
    <name evidence="1" type="ORF">EZH22_24710</name>
</gene>
<proteinExistence type="predicted"/>
<name>A0A974PMW5_9HYPH</name>